<name>A0A4S4NMH6_9BACT</name>
<evidence type="ECO:0000256" key="2">
    <source>
        <dbReference type="ARBA" id="ARBA00023125"/>
    </source>
</evidence>
<protein>
    <submittedName>
        <fullName evidence="5">AraC family transcriptional regulator</fullName>
    </submittedName>
</protein>
<evidence type="ECO:0000256" key="1">
    <source>
        <dbReference type="ARBA" id="ARBA00023015"/>
    </source>
</evidence>
<dbReference type="InterPro" id="IPR018060">
    <property type="entry name" value="HTH_AraC"/>
</dbReference>
<dbReference type="Proteomes" id="UP000308528">
    <property type="component" value="Unassembled WGS sequence"/>
</dbReference>
<dbReference type="Pfam" id="PF12833">
    <property type="entry name" value="HTH_18"/>
    <property type="match status" value="1"/>
</dbReference>
<dbReference type="GO" id="GO:0043565">
    <property type="term" value="F:sequence-specific DNA binding"/>
    <property type="evidence" value="ECO:0007669"/>
    <property type="project" value="InterPro"/>
</dbReference>
<reference evidence="5 6" key="1">
    <citation type="submission" date="2019-04" db="EMBL/GenBank/DDBJ databases">
        <title>Lewinella litorea sp. nov., isolated from a marine sand.</title>
        <authorList>
            <person name="Yoon J.-H."/>
        </authorList>
    </citation>
    <scope>NUCLEOTIDE SEQUENCE [LARGE SCALE GENOMIC DNA]</scope>
    <source>
        <strain evidence="5 6">HSMS-39</strain>
    </source>
</reference>
<keyword evidence="2" id="KW-0238">DNA-binding</keyword>
<dbReference type="PROSITE" id="PS01124">
    <property type="entry name" value="HTH_ARAC_FAMILY_2"/>
    <property type="match status" value="1"/>
</dbReference>
<dbReference type="AlphaFoldDB" id="A0A4S4NMH6"/>
<dbReference type="InterPro" id="IPR009057">
    <property type="entry name" value="Homeodomain-like_sf"/>
</dbReference>
<dbReference type="OrthoDB" id="9787988at2"/>
<dbReference type="PANTHER" id="PTHR43280">
    <property type="entry name" value="ARAC-FAMILY TRANSCRIPTIONAL REGULATOR"/>
    <property type="match status" value="1"/>
</dbReference>
<evidence type="ECO:0000256" key="3">
    <source>
        <dbReference type="ARBA" id="ARBA00023163"/>
    </source>
</evidence>
<dbReference type="EMBL" id="SRSF01000001">
    <property type="protein sequence ID" value="THH41022.1"/>
    <property type="molecule type" value="Genomic_DNA"/>
</dbReference>
<evidence type="ECO:0000313" key="6">
    <source>
        <dbReference type="Proteomes" id="UP000308528"/>
    </source>
</evidence>
<evidence type="ECO:0000259" key="4">
    <source>
        <dbReference type="PROSITE" id="PS01124"/>
    </source>
</evidence>
<proteinExistence type="predicted"/>
<dbReference type="PROSITE" id="PS00041">
    <property type="entry name" value="HTH_ARAC_FAMILY_1"/>
    <property type="match status" value="1"/>
</dbReference>
<comment type="caution">
    <text evidence="5">The sequence shown here is derived from an EMBL/GenBank/DDBJ whole genome shotgun (WGS) entry which is preliminary data.</text>
</comment>
<keyword evidence="1" id="KW-0805">Transcription regulation</keyword>
<dbReference type="Gene3D" id="2.60.120.10">
    <property type="entry name" value="Jelly Rolls"/>
    <property type="match status" value="1"/>
</dbReference>
<feature type="domain" description="HTH araC/xylS-type" evidence="4">
    <location>
        <begin position="190"/>
        <end position="288"/>
    </location>
</feature>
<keyword evidence="6" id="KW-1185">Reference proteome</keyword>
<accession>A0A4S4NMH6</accession>
<dbReference type="InterPro" id="IPR011051">
    <property type="entry name" value="RmlC_Cupin_sf"/>
</dbReference>
<dbReference type="SUPFAM" id="SSF46689">
    <property type="entry name" value="Homeodomain-like"/>
    <property type="match status" value="2"/>
</dbReference>
<dbReference type="Gene3D" id="1.10.10.60">
    <property type="entry name" value="Homeodomain-like"/>
    <property type="match status" value="2"/>
</dbReference>
<dbReference type="PANTHER" id="PTHR43280:SF2">
    <property type="entry name" value="HTH-TYPE TRANSCRIPTIONAL REGULATOR EXSA"/>
    <property type="match status" value="1"/>
</dbReference>
<organism evidence="5 6">
    <name type="scientific">Neolewinella litorea</name>
    <dbReference type="NCBI Taxonomy" id="2562452"/>
    <lineage>
        <taxon>Bacteria</taxon>
        <taxon>Pseudomonadati</taxon>
        <taxon>Bacteroidota</taxon>
        <taxon>Saprospiria</taxon>
        <taxon>Saprospirales</taxon>
        <taxon>Lewinellaceae</taxon>
        <taxon>Neolewinella</taxon>
    </lineage>
</organism>
<dbReference type="SUPFAM" id="SSF51182">
    <property type="entry name" value="RmlC-like cupins"/>
    <property type="match status" value="1"/>
</dbReference>
<evidence type="ECO:0000313" key="5">
    <source>
        <dbReference type="EMBL" id="THH41022.1"/>
    </source>
</evidence>
<dbReference type="GO" id="GO:0003700">
    <property type="term" value="F:DNA-binding transcription factor activity"/>
    <property type="evidence" value="ECO:0007669"/>
    <property type="project" value="InterPro"/>
</dbReference>
<sequence>MMETISQPVRERVTPVPGTSFLVKHYAEPKKRVNKLPKWHYHPELELVYVRGGHGRRHVGSHISHFQDGELILIGSNLPHLGFTDRMTNNETETVVQFAPSFPNYEFLDLPELRKVKELMHRARNGISFLGTTRTVQGSRVERLIHLPPLGRLLLLVDILNELAQSEEYESLNAEGFHLEVETHGYERFNQVQEYIGAHFDRDISLDEISGVAAMTVPAFCRYFKKTTGKTFVTYLNDFRIVYACKLLADDHSTVQNVAFDSGFNSVSQFNRAFKKHTGMTATAYRSKFRLNVIGHIPGYE</sequence>
<dbReference type="SMART" id="SM00342">
    <property type="entry name" value="HTH_ARAC"/>
    <property type="match status" value="1"/>
</dbReference>
<gene>
    <name evidence="5" type="ORF">E4021_00045</name>
</gene>
<dbReference type="InterPro" id="IPR018062">
    <property type="entry name" value="HTH_AraC-typ_CS"/>
</dbReference>
<keyword evidence="3" id="KW-0804">Transcription</keyword>
<dbReference type="InterPro" id="IPR014710">
    <property type="entry name" value="RmlC-like_jellyroll"/>
</dbReference>